<dbReference type="Gene3D" id="3.30.830.10">
    <property type="entry name" value="Metalloenzyme, LuxS/M16 peptidase-like"/>
    <property type="match status" value="2"/>
</dbReference>
<accession>A0AA48I0L7</accession>
<dbReference type="Pfam" id="PF05193">
    <property type="entry name" value="Peptidase_M16_C"/>
    <property type="match status" value="1"/>
</dbReference>
<proteinExistence type="predicted"/>
<protein>
    <submittedName>
        <fullName evidence="2">Insulinase family protein</fullName>
    </submittedName>
</protein>
<dbReference type="Proteomes" id="UP001337580">
    <property type="component" value="Chromosome"/>
</dbReference>
<dbReference type="InterPro" id="IPR011249">
    <property type="entry name" value="Metalloenz_LuxS/M16"/>
</dbReference>
<sequence>MSNHKTFKLDNNFDVSYVECSKFKNFQMSFSFLLPMIKSKASLNAVLPGVLEYSCQKYPSIILLNKELENLYGTSLQSEVSKIGDYQVLTLSLNSLNEEFMNDISLGSLIDLITELIFYPDLDNRRFRSNAVEIEKNQIIKYIKSEFNDKRLYTFHNCEKLLYDGQESNIFKYGEIDSICEVSPSLLYDNYHDVLNSAYIKLIVIGNSLKTEVFDKFRNEIKKFKRSSENMVFKNKVKDNSDVKIKNKKEKAEVEQCKFAMGFNTGVSGINEESVAMILMNFVLGGTPSSKLFLNVREKLNLCYYCSSRFDKYKGSVFVESGVENKNLEKAKEEILKQIDSIKKGNLTNDEIEDTKKFVCQMYENIEDSLDALDSWYLSQTLNDALLTPHSMAEKLKSVRIEEVVEAAGKLKLDSIYTVYN</sequence>
<evidence type="ECO:0000259" key="1">
    <source>
        <dbReference type="Pfam" id="PF05193"/>
    </source>
</evidence>
<evidence type="ECO:0000313" key="2">
    <source>
        <dbReference type="EMBL" id="BED91562.1"/>
    </source>
</evidence>
<name>A0AA48I0L7_9FIRM</name>
<reference evidence="2" key="1">
    <citation type="journal article" date="2023" name="ISME J.">
        <title>Emergence of putative energy parasites within Clostridia revealed by genome analysis of a novel endosymbiotic clade.</title>
        <authorList>
            <person name="Takahashi K."/>
            <person name="Kuwahara H."/>
            <person name="Horikawa Y."/>
            <person name="Izawa K."/>
            <person name="Kato D."/>
            <person name="Inagaki T."/>
            <person name="Yuki M."/>
            <person name="Ohkuma M."/>
            <person name="Hongoh Y."/>
        </authorList>
    </citation>
    <scope>NUCLEOTIDE SEQUENCE</scope>
    <source>
        <strain evidence="2">CfP3-15</strain>
    </source>
</reference>
<dbReference type="GO" id="GO:0046872">
    <property type="term" value="F:metal ion binding"/>
    <property type="evidence" value="ECO:0007669"/>
    <property type="project" value="InterPro"/>
</dbReference>
<dbReference type="KEGG" id="ips:CfP315_0052"/>
<feature type="domain" description="Peptidase M16 C-terminal" evidence="1">
    <location>
        <begin position="185"/>
        <end position="357"/>
    </location>
</feature>
<dbReference type="SUPFAM" id="SSF63411">
    <property type="entry name" value="LuxS/MPP-like metallohydrolase"/>
    <property type="match status" value="2"/>
</dbReference>
<organism evidence="2">
    <name type="scientific">Candidatus Improbicoccus pseudotrichonymphae</name>
    <dbReference type="NCBI Taxonomy" id="3033792"/>
    <lineage>
        <taxon>Bacteria</taxon>
        <taxon>Bacillati</taxon>
        <taxon>Bacillota</taxon>
        <taxon>Clostridia</taxon>
        <taxon>Candidatus Improbicoccus</taxon>
    </lineage>
</organism>
<dbReference type="EMBL" id="AP027924">
    <property type="protein sequence ID" value="BED91562.1"/>
    <property type="molecule type" value="Genomic_DNA"/>
</dbReference>
<dbReference type="AlphaFoldDB" id="A0AA48I0L7"/>
<dbReference type="InterPro" id="IPR007863">
    <property type="entry name" value="Peptidase_M16_C"/>
</dbReference>
<dbReference type="NCBIfam" id="NF047422">
    <property type="entry name" value="YfmF_fam"/>
    <property type="match status" value="1"/>
</dbReference>
<gene>
    <name evidence="2" type="ORF">CfP315_0052</name>
</gene>